<feature type="domain" description="Secretion system C-terminal sorting" evidence="1">
    <location>
        <begin position="5"/>
        <end position="68"/>
    </location>
</feature>
<dbReference type="InterPro" id="IPR026444">
    <property type="entry name" value="Secre_tail"/>
</dbReference>
<keyword evidence="3" id="KW-1185">Reference proteome</keyword>
<dbReference type="AlphaFoldDB" id="A0A327WQK7"/>
<evidence type="ECO:0000313" key="2">
    <source>
        <dbReference type="EMBL" id="RAJ94494.1"/>
    </source>
</evidence>
<reference evidence="2 3" key="1">
    <citation type="submission" date="2018-06" db="EMBL/GenBank/DDBJ databases">
        <title>Genomic Encyclopedia of Archaeal and Bacterial Type Strains, Phase II (KMG-II): from individual species to whole genera.</title>
        <authorList>
            <person name="Goeker M."/>
        </authorList>
    </citation>
    <scope>NUCLEOTIDE SEQUENCE [LARGE SCALE GENOMIC DNA]</scope>
    <source>
        <strain evidence="2 3">DSM 21851</strain>
    </source>
</reference>
<gene>
    <name evidence="2" type="ORF">LX87_04381</name>
</gene>
<organism evidence="2 3">
    <name type="scientific">Larkinella arboricola</name>
    <dbReference type="NCBI Taxonomy" id="643671"/>
    <lineage>
        <taxon>Bacteria</taxon>
        <taxon>Pseudomonadati</taxon>
        <taxon>Bacteroidota</taxon>
        <taxon>Cytophagia</taxon>
        <taxon>Cytophagales</taxon>
        <taxon>Spirosomataceae</taxon>
        <taxon>Larkinella</taxon>
    </lineage>
</organism>
<name>A0A327WQK7_LARAB</name>
<dbReference type="Proteomes" id="UP000248790">
    <property type="component" value="Unassembled WGS sequence"/>
</dbReference>
<accession>A0A327WQK7</accession>
<comment type="caution">
    <text evidence="2">The sequence shown here is derived from an EMBL/GenBank/DDBJ whole genome shotgun (WGS) entry which is preliminary data.</text>
</comment>
<dbReference type="EMBL" id="QLMC01000005">
    <property type="protein sequence ID" value="RAJ94494.1"/>
    <property type="molecule type" value="Genomic_DNA"/>
</dbReference>
<proteinExistence type="predicted"/>
<evidence type="ECO:0000259" key="1">
    <source>
        <dbReference type="Pfam" id="PF18962"/>
    </source>
</evidence>
<dbReference type="Pfam" id="PF18962">
    <property type="entry name" value="Por_Secre_tail"/>
    <property type="match status" value="1"/>
</dbReference>
<evidence type="ECO:0000313" key="3">
    <source>
        <dbReference type="Proteomes" id="UP000248790"/>
    </source>
</evidence>
<protein>
    <submittedName>
        <fullName evidence="2">Putative secreted protein (Por secretion system target)</fullName>
    </submittedName>
</protein>
<sequence>MKISVNIKKAKNSKVNIRLLNQMGETLTVLNLGRDNESSTIRFDLNHLEDGIYRIEVSDGSKTEIKTVFLQTRPPLTTAYRSVCLN</sequence>